<dbReference type="Proteomes" id="UP000311382">
    <property type="component" value="Unassembled WGS sequence"/>
</dbReference>
<feature type="transmembrane region" description="Helical" evidence="2">
    <location>
        <begin position="84"/>
        <end position="105"/>
    </location>
</feature>
<evidence type="ECO:0000256" key="2">
    <source>
        <dbReference type="SAM" id="Phobius"/>
    </source>
</evidence>
<protein>
    <submittedName>
        <fullName evidence="3">Uncharacterized protein</fullName>
    </submittedName>
</protein>
<keyword evidence="4" id="KW-1185">Reference proteome</keyword>
<feature type="transmembrane region" description="Helical" evidence="2">
    <location>
        <begin position="41"/>
        <end position="64"/>
    </location>
</feature>
<proteinExistence type="predicted"/>
<evidence type="ECO:0000256" key="1">
    <source>
        <dbReference type="SAM" id="MobiDB-lite"/>
    </source>
</evidence>
<dbReference type="InterPro" id="IPR052786">
    <property type="entry name" value="Spore_wall_assembly"/>
</dbReference>
<keyword evidence="2" id="KW-0472">Membrane</keyword>
<dbReference type="OrthoDB" id="10012223at2759"/>
<dbReference type="PANTHER" id="PTHR34292:SF2">
    <property type="entry name" value="OUTER SPORE WALL PROTEIN LDS1"/>
    <property type="match status" value="1"/>
</dbReference>
<feature type="region of interest" description="Disordered" evidence="1">
    <location>
        <begin position="297"/>
        <end position="335"/>
    </location>
</feature>
<dbReference type="EMBL" id="SOZI01000002">
    <property type="protein sequence ID" value="TNY24626.1"/>
    <property type="molecule type" value="Genomic_DNA"/>
</dbReference>
<sequence>MPVELLVFPPAYCVVGAYRLLTDSSLYTPIWRRSRKTLQRALLISLPLAVASLPLTRLYVHFVLSRSPFSPSDIHSANVLGVSPVQYTTWMLVLGQVSFFVEWMLKRELRKSRDEVYEATVRSRGKAADFWQPYTEEWRVPPIDRAKRAGEKQAWYSQLSSPLVRMVLLKVLLTPLSFVPGLSLCVLSAIRSLTLGRSLHRSYFAAKKMTPFQVELFVTEREIGYRMFGFVASLMERIPLVGLVFSISNRIGAAMWAHDLEKRQHAFSSGSLKPTKVYASKTAALAERQRAADIPEEVVRGPGGFPLEKGPVRIEKDGEEVGVPAGGPPALPPKK</sequence>
<dbReference type="STRING" id="5288.A0A5C5G836"/>
<gene>
    <name evidence="3" type="ORF">DMC30DRAFT_413230</name>
</gene>
<keyword evidence="2" id="KW-1133">Transmembrane helix</keyword>
<dbReference type="PANTHER" id="PTHR34292">
    <property type="entry name" value="OUTER SPORE WALL PROTEIN LDS1"/>
    <property type="match status" value="1"/>
</dbReference>
<evidence type="ECO:0000313" key="4">
    <source>
        <dbReference type="Proteomes" id="UP000311382"/>
    </source>
</evidence>
<accession>A0A5C5G836</accession>
<feature type="compositionally biased region" description="Pro residues" evidence="1">
    <location>
        <begin position="326"/>
        <end position="335"/>
    </location>
</feature>
<dbReference type="AlphaFoldDB" id="A0A5C5G836"/>
<organism evidence="3 4">
    <name type="scientific">Rhodotorula diobovata</name>
    <dbReference type="NCBI Taxonomy" id="5288"/>
    <lineage>
        <taxon>Eukaryota</taxon>
        <taxon>Fungi</taxon>
        <taxon>Dikarya</taxon>
        <taxon>Basidiomycota</taxon>
        <taxon>Pucciniomycotina</taxon>
        <taxon>Microbotryomycetes</taxon>
        <taxon>Sporidiobolales</taxon>
        <taxon>Sporidiobolaceae</taxon>
        <taxon>Rhodotorula</taxon>
    </lineage>
</organism>
<reference evidence="3 4" key="1">
    <citation type="submission" date="2019-03" db="EMBL/GenBank/DDBJ databases">
        <title>Rhodosporidium diobovatum UCD-FST 08-225 genome sequencing, assembly, and annotation.</title>
        <authorList>
            <person name="Fakankun I.U."/>
            <person name="Fristensky B."/>
            <person name="Levin D.B."/>
        </authorList>
    </citation>
    <scope>NUCLEOTIDE SEQUENCE [LARGE SCALE GENOMIC DNA]</scope>
    <source>
        <strain evidence="3 4">UCD-FST 08-225</strain>
    </source>
</reference>
<evidence type="ECO:0000313" key="3">
    <source>
        <dbReference type="EMBL" id="TNY24626.1"/>
    </source>
</evidence>
<name>A0A5C5G836_9BASI</name>
<comment type="caution">
    <text evidence="3">The sequence shown here is derived from an EMBL/GenBank/DDBJ whole genome shotgun (WGS) entry which is preliminary data.</text>
</comment>
<feature type="transmembrane region" description="Helical" evidence="2">
    <location>
        <begin position="167"/>
        <end position="190"/>
    </location>
</feature>
<keyword evidence="2" id="KW-0812">Transmembrane</keyword>